<evidence type="ECO:0000256" key="1">
    <source>
        <dbReference type="SAM" id="MobiDB-lite"/>
    </source>
</evidence>
<feature type="compositionally biased region" description="Low complexity" evidence="1">
    <location>
        <begin position="127"/>
        <end position="146"/>
    </location>
</feature>
<dbReference type="Proteomes" id="UP001396334">
    <property type="component" value="Unassembled WGS sequence"/>
</dbReference>
<dbReference type="InterPro" id="IPR043502">
    <property type="entry name" value="DNA/RNA_pol_sf"/>
</dbReference>
<gene>
    <name evidence="3" type="ORF">V6N11_008637</name>
</gene>
<feature type="region of interest" description="Disordered" evidence="1">
    <location>
        <begin position="120"/>
        <end position="150"/>
    </location>
</feature>
<feature type="domain" description="Reverse transcriptase Ty1/copia-type" evidence="2">
    <location>
        <begin position="214"/>
        <end position="392"/>
    </location>
</feature>
<dbReference type="InterPro" id="IPR013103">
    <property type="entry name" value="RVT_2"/>
</dbReference>
<dbReference type="CDD" id="cd09272">
    <property type="entry name" value="RNase_HI_RT_Ty1"/>
    <property type="match status" value="1"/>
</dbReference>
<sequence length="633" mass="70714">MDLTFIEQEPYFLSTTTGELSTTPSLPTLPSPTLPRLVTPIQPTASSPPESFPLQTPTPESSPFPTQNPTTSETSTHKTPPTNLPPIKNVYNRREKIPESILQSTTCRELDMDSVANIETPTAQSKSSSPTTATTGNSSTSSKSPSQNLDDFPIAIRKGVRACTKHPILRFCGYTSLMPCFKAFTATLDARQIPKTVDEALRDPKWKKAVEEELTALENNATWTVTNLPPDVKNAFLNGHLDEEVYMKIPPGLQAIGGSKKVCRLHKSLYGLKQSPRAWFERFTKVILRNGYKQSLAGHTLFLKEHSNGKKAILLVYVDDIIITGDDEGEIAKLKQLLNSEFETKDLGFLRYFLGMEVARSKEGLVINQRKYILDLLQEAGLLGCKPAETPMDINLAFHSATTHFPHKDRFQRIVGKLIYLSLTRPDIAFAVNILSQHMSNPNEEHMAAAYKVLKYLKKTPGHGLLFKKSSDRSIKVFTDSSWASNLTDQRSTSGYCTFLWGNLVTWRSKKQSVISRSSAEAEFRALAQGICECIWLLKLLREVDPNSADYFELLSDNNSAIQIAKNPVQHDSTKHVEINRHFIAEKIKKGTTKLFYIPTDGQLADILTKALPKPAFDSFKCKLGIYNVYTPA</sequence>
<reference evidence="3 4" key="1">
    <citation type="journal article" date="2024" name="G3 (Bethesda)">
        <title>Genome assembly of Hibiscus sabdariffa L. provides insights into metabolisms of medicinal natural products.</title>
        <authorList>
            <person name="Kim T."/>
        </authorList>
    </citation>
    <scope>NUCLEOTIDE SEQUENCE [LARGE SCALE GENOMIC DNA]</scope>
    <source>
        <strain evidence="3">TK-2024</strain>
        <tissue evidence="3">Old leaves</tissue>
    </source>
</reference>
<dbReference type="EMBL" id="JBBPBN010000055">
    <property type="protein sequence ID" value="KAK8990121.1"/>
    <property type="molecule type" value="Genomic_DNA"/>
</dbReference>
<evidence type="ECO:0000313" key="4">
    <source>
        <dbReference type="Proteomes" id="UP001396334"/>
    </source>
</evidence>
<proteinExistence type="predicted"/>
<name>A0ABR2PPC5_9ROSI</name>
<evidence type="ECO:0000259" key="2">
    <source>
        <dbReference type="Pfam" id="PF07727"/>
    </source>
</evidence>
<comment type="caution">
    <text evidence="3">The sequence shown here is derived from an EMBL/GenBank/DDBJ whole genome shotgun (WGS) entry which is preliminary data.</text>
</comment>
<dbReference type="PANTHER" id="PTHR11439:SF463">
    <property type="entry name" value="REVERSE TRANSCRIPTASE TY1_COPIA-TYPE DOMAIN-CONTAINING PROTEIN"/>
    <property type="match status" value="1"/>
</dbReference>
<feature type="compositionally biased region" description="Polar residues" evidence="1">
    <location>
        <begin position="41"/>
        <end position="81"/>
    </location>
</feature>
<protein>
    <recommendedName>
        <fullName evidence="2">Reverse transcriptase Ty1/copia-type domain-containing protein</fullName>
    </recommendedName>
</protein>
<feature type="compositionally biased region" description="Low complexity" evidence="1">
    <location>
        <begin position="13"/>
        <end position="26"/>
    </location>
</feature>
<feature type="region of interest" description="Disordered" evidence="1">
    <location>
        <begin position="1"/>
        <end position="92"/>
    </location>
</feature>
<accession>A0ABR2PPC5</accession>
<evidence type="ECO:0000313" key="3">
    <source>
        <dbReference type="EMBL" id="KAK8990121.1"/>
    </source>
</evidence>
<dbReference type="PANTHER" id="PTHR11439">
    <property type="entry name" value="GAG-POL-RELATED RETROTRANSPOSON"/>
    <property type="match status" value="1"/>
</dbReference>
<organism evidence="3 4">
    <name type="scientific">Hibiscus sabdariffa</name>
    <name type="common">roselle</name>
    <dbReference type="NCBI Taxonomy" id="183260"/>
    <lineage>
        <taxon>Eukaryota</taxon>
        <taxon>Viridiplantae</taxon>
        <taxon>Streptophyta</taxon>
        <taxon>Embryophyta</taxon>
        <taxon>Tracheophyta</taxon>
        <taxon>Spermatophyta</taxon>
        <taxon>Magnoliopsida</taxon>
        <taxon>eudicotyledons</taxon>
        <taxon>Gunneridae</taxon>
        <taxon>Pentapetalae</taxon>
        <taxon>rosids</taxon>
        <taxon>malvids</taxon>
        <taxon>Malvales</taxon>
        <taxon>Malvaceae</taxon>
        <taxon>Malvoideae</taxon>
        <taxon>Hibiscus</taxon>
    </lineage>
</organism>
<dbReference type="Pfam" id="PF07727">
    <property type="entry name" value="RVT_2"/>
    <property type="match status" value="1"/>
</dbReference>
<dbReference type="SUPFAM" id="SSF56672">
    <property type="entry name" value="DNA/RNA polymerases"/>
    <property type="match status" value="1"/>
</dbReference>
<keyword evidence="4" id="KW-1185">Reference proteome</keyword>